<evidence type="ECO:0000313" key="3">
    <source>
        <dbReference type="Proteomes" id="UP000248198"/>
    </source>
</evidence>
<protein>
    <submittedName>
        <fullName evidence="2">Gliding motility-associated lipoprotein GldB</fullName>
    </submittedName>
</protein>
<dbReference type="RefSeq" id="WP_110833886.1">
    <property type="nucleotide sequence ID" value="NZ_QKLU01000008.1"/>
</dbReference>
<evidence type="ECO:0000313" key="2">
    <source>
        <dbReference type="EMBL" id="PYF70667.1"/>
    </source>
</evidence>
<keyword evidence="1" id="KW-0472">Membrane</keyword>
<name>A0A318UCL9_9SPHI</name>
<dbReference type="Pfam" id="PF25594">
    <property type="entry name" value="GldB_lipo"/>
    <property type="match status" value="1"/>
</dbReference>
<dbReference type="OrthoDB" id="976022at2"/>
<dbReference type="NCBIfam" id="TIGR03514">
    <property type="entry name" value="GldB_lipo"/>
    <property type="match status" value="1"/>
</dbReference>
<organism evidence="2 3">
    <name type="scientific">Pedobacter nutrimenti</name>
    <dbReference type="NCBI Taxonomy" id="1241337"/>
    <lineage>
        <taxon>Bacteria</taxon>
        <taxon>Pseudomonadati</taxon>
        <taxon>Bacteroidota</taxon>
        <taxon>Sphingobacteriia</taxon>
        <taxon>Sphingobacteriales</taxon>
        <taxon>Sphingobacteriaceae</taxon>
        <taxon>Pedobacter</taxon>
    </lineage>
</organism>
<keyword evidence="3" id="KW-1185">Reference proteome</keyword>
<feature type="transmembrane region" description="Helical" evidence="1">
    <location>
        <begin position="12"/>
        <end position="29"/>
    </location>
</feature>
<comment type="caution">
    <text evidence="2">The sequence shown here is derived from an EMBL/GenBank/DDBJ whole genome shotgun (WGS) entry which is preliminary data.</text>
</comment>
<reference evidence="2 3" key="1">
    <citation type="submission" date="2018-06" db="EMBL/GenBank/DDBJ databases">
        <title>Genomic Encyclopedia of Archaeal and Bacterial Type Strains, Phase II (KMG-II): from individual species to whole genera.</title>
        <authorList>
            <person name="Goeker M."/>
        </authorList>
    </citation>
    <scope>NUCLEOTIDE SEQUENCE [LARGE SCALE GENOMIC DNA]</scope>
    <source>
        <strain evidence="2 3">DSM 27372</strain>
    </source>
</reference>
<dbReference type="InterPro" id="IPR019853">
    <property type="entry name" value="GldB-like"/>
</dbReference>
<proteinExistence type="predicted"/>
<accession>A0A318UCL9</accession>
<gene>
    <name evidence="2" type="ORF">B0O44_10893</name>
</gene>
<sequence length="378" mass="43754">MSYNVKHSQIYLFFLLATAFFSWAGRLLYKVSGKNYILQTRACASLLLCVLLFSACQQSDKPDVSKINLDLKIIRFDRDLIQHKSDDVAQTDVLLKKKYGEFYDDYIHRMVGDHSYTGTDILTTLYKDKAYADLSKETDSVFPSLAPIEKQLSQSFKYIKYYYPEARIPRFISFVSGFSVQTPLGDDYMGIGLDMFLGKDSKFYKAIVTSVPVYLSRRFSPEYIVPRLTETYAHEELFPESDDNRTLLSKMIYSGKILYFMDKVLDEKVPDSVKIGYSSTQINWCKKFEGDIWGYFMENNLLYNTDYQQIQVFLSEGPFTPGVGEKNQSAPKLGIWTGWQIVKKYMEKNPQISLQQLMAEKDAQKILSKSRYKPKQAN</sequence>
<dbReference type="EMBL" id="QKLU01000008">
    <property type="protein sequence ID" value="PYF70667.1"/>
    <property type="molecule type" value="Genomic_DNA"/>
</dbReference>
<evidence type="ECO:0000256" key="1">
    <source>
        <dbReference type="SAM" id="Phobius"/>
    </source>
</evidence>
<dbReference type="AlphaFoldDB" id="A0A318UCL9"/>
<keyword evidence="2" id="KW-0449">Lipoprotein</keyword>
<dbReference type="Proteomes" id="UP000248198">
    <property type="component" value="Unassembled WGS sequence"/>
</dbReference>
<keyword evidence="1" id="KW-1133">Transmembrane helix</keyword>
<keyword evidence="1" id="KW-0812">Transmembrane</keyword>